<reference evidence="2 3" key="1">
    <citation type="submission" date="2020-11" db="EMBL/GenBank/DDBJ databases">
        <title>Treponema Peruensis nv. sp., first commensal Treponema isolated from human feces.</title>
        <authorList>
            <person name="Belkhou C."/>
            <person name="Raes J."/>
        </authorList>
    </citation>
    <scope>NUCLEOTIDE SEQUENCE [LARGE SCALE GENOMIC DNA]</scope>
    <source>
        <strain evidence="2 3">RCC2812</strain>
    </source>
</reference>
<dbReference type="EMBL" id="CP064936">
    <property type="protein sequence ID" value="QQA00710.1"/>
    <property type="molecule type" value="Genomic_DNA"/>
</dbReference>
<feature type="coiled-coil region" evidence="1">
    <location>
        <begin position="300"/>
        <end position="327"/>
    </location>
</feature>
<evidence type="ECO:0000256" key="1">
    <source>
        <dbReference type="SAM" id="Coils"/>
    </source>
</evidence>
<dbReference type="KEGG" id="tper:IWA51_10690"/>
<dbReference type="Proteomes" id="UP000595224">
    <property type="component" value="Chromosome"/>
</dbReference>
<sequence length="565" mass="65894">MSYSDDIDPSIAALLAETNDSLPESSADIKADEKQIEQKEYEVQLQKQHNAMMSVPKVKNGIPEVDLSVKAFRPIEKFFEDEPSTVYDDPAYYKTCLTGEGQSSQRLHQLLIKYLKCEDKKDRAVYRQQIITAYWEFLRSLAPKMANPNIAECKKMAMRFGIVLPSLFRPEQKDFFARSIEKNTSGEPVLYVDEWIREIALGNLKLSTTDEVPMRASKTPAAEAQRLQQLKSKNSGKLQSLESIVNSKESERNTLEYEITDRITSLTTHEEIIGLEPHRAPYTDIQKKLFAEITQRFHALQKIDRELMNYLDELQEAKEIEQSLNNKTGQFVEEVSVGTEDILTEMTTIRQMAKMTCGRQGNQFPIFTREFFHCFDKSTGFRENVLRELAWIESIDPQCFCRVHKNVMHRIVPYVLLVPTYGDNGFCWEPFDRMNRVTSRGRIVIPMYPRDLKIACLTAVADLRWQVAKEKASYDWMTDGLTGHYYQYVEEHKMKGDVKQFFIEDYILWITKESLGTQKLEKEVRGIFWRYLPFPQELKDTLKTRSLVYQELYQRDINRSMSDGY</sequence>
<keyword evidence="1" id="KW-0175">Coiled coil</keyword>
<name>A0A7T3RCV5_9SPIR</name>
<organism evidence="2 3">
    <name type="scientific">Treponema peruense</name>
    <dbReference type="NCBI Taxonomy" id="2787628"/>
    <lineage>
        <taxon>Bacteria</taxon>
        <taxon>Pseudomonadati</taxon>
        <taxon>Spirochaetota</taxon>
        <taxon>Spirochaetia</taxon>
        <taxon>Spirochaetales</taxon>
        <taxon>Treponemataceae</taxon>
        <taxon>Treponema</taxon>
    </lineage>
</organism>
<dbReference type="RefSeq" id="WP_198442408.1">
    <property type="nucleotide sequence ID" value="NZ_CBCSHE010000008.1"/>
</dbReference>
<dbReference type="AlphaFoldDB" id="A0A7T3RCV5"/>
<accession>A0A7T3RCV5</accession>
<keyword evidence="3" id="KW-1185">Reference proteome</keyword>
<evidence type="ECO:0000313" key="3">
    <source>
        <dbReference type="Proteomes" id="UP000595224"/>
    </source>
</evidence>
<protein>
    <submittedName>
        <fullName evidence="2">Uncharacterized protein</fullName>
    </submittedName>
</protein>
<proteinExistence type="predicted"/>
<evidence type="ECO:0000313" key="2">
    <source>
        <dbReference type="EMBL" id="QQA00710.1"/>
    </source>
</evidence>
<gene>
    <name evidence="2" type="ORF">IWA51_10690</name>
</gene>